<protein>
    <submittedName>
        <fullName evidence="1">Acetamidase/formamidase</fullName>
    </submittedName>
</protein>
<dbReference type="RefSeq" id="WP_156268706.1">
    <property type="nucleotide sequence ID" value="NZ_WOGU01000005.1"/>
</dbReference>
<dbReference type="Gene3D" id="2.40.10.120">
    <property type="match status" value="1"/>
</dbReference>
<keyword evidence="2" id="KW-1185">Reference proteome</keyword>
<reference evidence="1 2" key="1">
    <citation type="submission" date="2019-12" db="EMBL/GenBank/DDBJ databases">
        <authorList>
            <person name="Shi Y."/>
        </authorList>
    </citation>
    <scope>NUCLEOTIDE SEQUENCE [LARGE SCALE GENOMIC DNA]</scope>
    <source>
        <strain evidence="1 2">JCM 17929</strain>
    </source>
</reference>
<comment type="caution">
    <text evidence="1">The sequence shown here is derived from an EMBL/GenBank/DDBJ whole genome shotgun (WGS) entry which is preliminary data.</text>
</comment>
<evidence type="ECO:0000313" key="1">
    <source>
        <dbReference type="EMBL" id="MUN63001.1"/>
    </source>
</evidence>
<accession>A0A6N8GIU2</accession>
<proteinExistence type="predicted"/>
<dbReference type="SUPFAM" id="SSF141130">
    <property type="entry name" value="Acetamidase/Formamidase-like"/>
    <property type="match status" value="1"/>
</dbReference>
<sequence>MDHFLSKAHGRTSFSAEYEPVLRVRPGTGEVIGFETNDAEYEEMDRFKDLDKVTTPFNPVTGPVHVEGARPGDALAVTVHGIEFKEYGWSVSIPGSGALTDVMGEEIFTRRIPIDEAGAHLTDTHVVPLAPMIGCIGTAPATGGNDTVMPSYAEGGNIDITDVGPGSTVYLPVRVEGAYLFIGDLHAVMAQGESTFVAIETEGVAKVSVDVVKDLPLRAPRIETATEWIFVGIGDTVQESIKRGYEDAFCFLTQQHGHSKEDAYVLMSATVHSQLGGPTGSQDPDPLHPFQAIGSVTIHRVPKSIL</sequence>
<dbReference type="Proteomes" id="UP000436989">
    <property type="component" value="Unassembled WGS sequence"/>
</dbReference>
<name>A0A6N8GIU2_9MICC</name>
<dbReference type="EMBL" id="WOGU01000005">
    <property type="protein sequence ID" value="MUN63001.1"/>
    <property type="molecule type" value="Genomic_DNA"/>
</dbReference>
<dbReference type="PANTHER" id="PTHR31891">
    <property type="entry name" value="FORMAMIDASE C869.04-RELATED"/>
    <property type="match status" value="1"/>
</dbReference>
<dbReference type="InterPro" id="IPR004304">
    <property type="entry name" value="FmdA_AmdA"/>
</dbReference>
<organism evidence="1 2">
    <name type="scientific">Kocuria sediminis</name>
    <dbReference type="NCBI Taxonomy" id="1038857"/>
    <lineage>
        <taxon>Bacteria</taxon>
        <taxon>Bacillati</taxon>
        <taxon>Actinomycetota</taxon>
        <taxon>Actinomycetes</taxon>
        <taxon>Micrococcales</taxon>
        <taxon>Micrococcaceae</taxon>
        <taxon>Kocuria</taxon>
    </lineage>
</organism>
<dbReference type="Gene3D" id="3.10.28.20">
    <property type="entry name" value="Acetamidase/Formamidase-like domains"/>
    <property type="match status" value="1"/>
</dbReference>
<dbReference type="GO" id="GO:0016811">
    <property type="term" value="F:hydrolase activity, acting on carbon-nitrogen (but not peptide) bonds, in linear amides"/>
    <property type="evidence" value="ECO:0007669"/>
    <property type="project" value="InterPro"/>
</dbReference>
<dbReference type="AlphaFoldDB" id="A0A6N8GIU2"/>
<dbReference type="Gene3D" id="2.60.120.580">
    <property type="entry name" value="Acetamidase/Formamidase-like domains"/>
    <property type="match status" value="1"/>
</dbReference>
<evidence type="ECO:0000313" key="2">
    <source>
        <dbReference type="Proteomes" id="UP000436989"/>
    </source>
</evidence>
<dbReference type="PANTHER" id="PTHR31891:SF1">
    <property type="entry name" value="FORMAMIDASE C869.04-RELATED"/>
    <property type="match status" value="1"/>
</dbReference>
<gene>
    <name evidence="1" type="ORF">GMA12_07575</name>
</gene>
<dbReference type="Pfam" id="PF03069">
    <property type="entry name" value="FmdA_AmdA"/>
    <property type="match status" value="2"/>
</dbReference>